<feature type="region of interest" description="Disordered" evidence="1">
    <location>
        <begin position="77"/>
        <end position="142"/>
    </location>
</feature>
<dbReference type="AlphaFoldDB" id="A0A4U0XRV2"/>
<name>A0A4U0XRV2_9PEZI</name>
<feature type="compositionally biased region" description="Polar residues" evidence="1">
    <location>
        <begin position="107"/>
        <end position="116"/>
    </location>
</feature>
<feature type="region of interest" description="Disordered" evidence="1">
    <location>
        <begin position="1"/>
        <end position="45"/>
    </location>
</feature>
<gene>
    <name evidence="2" type="ORF">B0A49_06393</name>
</gene>
<dbReference type="Proteomes" id="UP000308768">
    <property type="component" value="Unassembled WGS sequence"/>
</dbReference>
<evidence type="ECO:0000313" key="2">
    <source>
        <dbReference type="EMBL" id="TKA78143.1"/>
    </source>
</evidence>
<feature type="region of interest" description="Disordered" evidence="1">
    <location>
        <begin position="411"/>
        <end position="438"/>
    </location>
</feature>
<accession>A0A4U0XRV2</accession>
<evidence type="ECO:0000256" key="1">
    <source>
        <dbReference type="SAM" id="MobiDB-lite"/>
    </source>
</evidence>
<dbReference type="EMBL" id="NAJN01000155">
    <property type="protein sequence ID" value="TKA78143.1"/>
    <property type="molecule type" value="Genomic_DNA"/>
</dbReference>
<feature type="region of interest" description="Disordered" evidence="1">
    <location>
        <begin position="456"/>
        <end position="476"/>
    </location>
</feature>
<reference evidence="2 3" key="1">
    <citation type="submission" date="2017-03" db="EMBL/GenBank/DDBJ databases">
        <title>Genomes of endolithic fungi from Antarctica.</title>
        <authorList>
            <person name="Coleine C."/>
            <person name="Masonjones S."/>
            <person name="Stajich J.E."/>
        </authorList>
    </citation>
    <scope>NUCLEOTIDE SEQUENCE [LARGE SCALE GENOMIC DNA]</scope>
    <source>
        <strain evidence="2 3">CCFEE 5187</strain>
    </source>
</reference>
<organism evidence="2 3">
    <name type="scientific">Cryomyces minteri</name>
    <dbReference type="NCBI Taxonomy" id="331657"/>
    <lineage>
        <taxon>Eukaryota</taxon>
        <taxon>Fungi</taxon>
        <taxon>Dikarya</taxon>
        <taxon>Ascomycota</taxon>
        <taxon>Pezizomycotina</taxon>
        <taxon>Dothideomycetes</taxon>
        <taxon>Dothideomycetes incertae sedis</taxon>
        <taxon>Cryomyces</taxon>
    </lineage>
</organism>
<comment type="caution">
    <text evidence="2">The sequence shown here is derived from an EMBL/GenBank/DDBJ whole genome shotgun (WGS) entry which is preliminary data.</text>
</comment>
<sequence length="499" mass="54228">MSGGRQPKRQKMSPETEAAGEATVAIVPKKERSKRPKSSSGTKEPEEEGLYVLIMDGVSLVKVSIACSRCITGHRTKTLMGSEHPPVSRTNEQSLDASKVPVLRVPSYQQPTQPRNLASGPAPETQNCCSAEKSRKNKGPKPNQALNFWFDEHLWQKHVIEHIPMPNPHPNGCLLCGINEFPATSGTNTPDTNIGQGPTFAVNMRRPLAVPVQTLPSETLRADAVDPTMGQNPALAMNGAQPEQNGFVAPQWPLRQSGQWPGSCCGSTLTGSHASQSVANDYNFSLAGVQSQAHVQRFIEQHALMRPQTDVATFVEQPAFSILQQDTFDFSTPTTAAQPQFVLPSPPSGAHPQQCCPNPRGEILHRDGNCKCDSTDTCFCPGCWTHRMNAPNVNEAQWVNWIQEYDQLCDQQRDQSNTGSQDPRSESENPSTLINSDSDSEYADLNTYIQGLSATAANTQPIPGTDRGGGPPWPGLYAHGPDQFLYPAEASSAYGNGYL</sequence>
<proteinExistence type="predicted"/>
<feature type="compositionally biased region" description="Polar residues" evidence="1">
    <location>
        <begin position="414"/>
        <end position="437"/>
    </location>
</feature>
<keyword evidence="3" id="KW-1185">Reference proteome</keyword>
<protein>
    <submittedName>
        <fullName evidence="2">Uncharacterized protein</fullName>
    </submittedName>
</protein>
<evidence type="ECO:0000313" key="3">
    <source>
        <dbReference type="Proteomes" id="UP000308768"/>
    </source>
</evidence>
<feature type="compositionally biased region" description="Basic residues" evidence="1">
    <location>
        <begin position="1"/>
        <end position="11"/>
    </location>
</feature>